<evidence type="ECO:0000313" key="8">
    <source>
        <dbReference type="Proteomes" id="UP000023152"/>
    </source>
</evidence>
<comment type="similarity">
    <text evidence="1 2">Belongs to the serpin family.</text>
</comment>
<sequence length="913" mass="105370">MPSSPRILHEDWLDHPKDGDFVKSYGILTNDELCFYESPTKREKILARIEVTDILEAIRSDLKSSKFESKPVYTQYNTKSLKKKIHQSICIWRKNRTINYLLCSDPNASQQWVPALRRAIQSHEAQKALAKFEFRLKSIKKGNNEYKTKESLSLMEDNNNNNNNNNALKYRTSPRVTQQIPFPIAAVVLHRFCNEMYRKALYYMHYERGTISEKYNRKLKYKFSNVAICPIGLWQMLGLFWLGANGRTKASLDSLITKLPKFHHLGLFLFVHLYEHFFFFIILKKFVYVRKAGNKEINQKIKIKKRTDMGHWETESREKVKQLFLWQQGINRQFKEKERVPSSEDLVIPPPSHLQTNDSGVFAAIQEDEEEEPKNGNAIKTLQIQLSDPTPNVNTSQLPTVIDKVTPLATNDKEPVKKFLIDAPALTIDTADSFGHVSGHSLVIPSPIADDVQEQEQEQEQSQEQSQEPEQSPDDFEISDISSSKRSRKASNAPVMTQLYVGTCVWVDSCFSISPSFSKTFKRYLRHAALSDESKHKRIQRKINEWAGRQTNSKIEHVMEEINYDAASIGVSTLYFKGVFEYEFDVDDTFQLPFFTSEHCDCELKQIPFMHDVRNVLYYNDIATAEEANRVGKCCVVLNYHLLHDDLLQSLSLVLIKYTSCDFSQAPLTLVSFHFILGLVLLYHNWLGEVYDLINNCKEVCVDLRIPKMDIVTHMDVAQFLEESQHLNVAFDSTEADFSKMCNNAKERGLHMSQLIQQIHLCVDETGFTPAYTKHINEETKLPETPVEIIKNGVVKESFNYPFDLYLLTTQNDLVWFVGRIADPSPQTKFSEKASTVASNSIGCELNFLLLYLFASCFTKLLISSFDCINFICLCFFGCFCWHVFCFFSCKFQQFNFSKTRLLGQNKAKRFSA</sequence>
<dbReference type="OrthoDB" id="6347071at2759"/>
<dbReference type="GO" id="GO:0004867">
    <property type="term" value="F:serine-type endopeptidase inhibitor activity"/>
    <property type="evidence" value="ECO:0007669"/>
    <property type="project" value="InterPro"/>
</dbReference>
<dbReference type="InterPro" id="IPR036186">
    <property type="entry name" value="Serpin_sf"/>
</dbReference>
<dbReference type="InterPro" id="IPR042185">
    <property type="entry name" value="Serpin_sf_2"/>
</dbReference>
<dbReference type="AlphaFoldDB" id="X6MG80"/>
<dbReference type="SMART" id="SM00233">
    <property type="entry name" value="PH"/>
    <property type="match status" value="1"/>
</dbReference>
<dbReference type="InterPro" id="IPR001849">
    <property type="entry name" value="PH_domain"/>
</dbReference>
<name>X6MG80_RETFI</name>
<evidence type="ECO:0000256" key="2">
    <source>
        <dbReference type="RuleBase" id="RU000411"/>
    </source>
</evidence>
<dbReference type="SUPFAM" id="SSF56574">
    <property type="entry name" value="Serpins"/>
    <property type="match status" value="1"/>
</dbReference>
<dbReference type="PANTHER" id="PTHR11461:SF211">
    <property type="entry name" value="GH10112P-RELATED"/>
    <property type="match status" value="1"/>
</dbReference>
<dbReference type="Gene3D" id="3.30.497.10">
    <property type="entry name" value="Antithrombin, subunit I, domain 2"/>
    <property type="match status" value="1"/>
</dbReference>
<keyword evidence="4" id="KW-0472">Membrane</keyword>
<reference evidence="7 8" key="1">
    <citation type="journal article" date="2013" name="Curr. Biol.">
        <title>The Genome of the Foraminiferan Reticulomyxa filosa.</title>
        <authorList>
            <person name="Glockner G."/>
            <person name="Hulsmann N."/>
            <person name="Schleicher M."/>
            <person name="Noegel A.A."/>
            <person name="Eichinger L."/>
            <person name="Gallinger C."/>
            <person name="Pawlowski J."/>
            <person name="Sierra R."/>
            <person name="Euteneuer U."/>
            <person name="Pillet L."/>
            <person name="Moustafa A."/>
            <person name="Platzer M."/>
            <person name="Groth M."/>
            <person name="Szafranski K."/>
            <person name="Schliwa M."/>
        </authorList>
    </citation>
    <scope>NUCLEOTIDE SEQUENCE [LARGE SCALE GENOMIC DNA]</scope>
</reference>
<dbReference type="Gene3D" id="2.30.39.10">
    <property type="entry name" value="Alpha-1-antitrypsin, domain 1"/>
    <property type="match status" value="1"/>
</dbReference>
<evidence type="ECO:0000259" key="5">
    <source>
        <dbReference type="SMART" id="SM00093"/>
    </source>
</evidence>
<evidence type="ECO:0000313" key="7">
    <source>
        <dbReference type="EMBL" id="ETO12686.1"/>
    </source>
</evidence>
<evidence type="ECO:0000256" key="3">
    <source>
        <dbReference type="SAM" id="MobiDB-lite"/>
    </source>
</evidence>
<evidence type="ECO:0000256" key="4">
    <source>
        <dbReference type="SAM" id="Phobius"/>
    </source>
</evidence>
<dbReference type="InterPro" id="IPR023796">
    <property type="entry name" value="Serpin_dom"/>
</dbReference>
<dbReference type="PANTHER" id="PTHR11461">
    <property type="entry name" value="SERINE PROTEASE INHIBITOR, SERPIN"/>
    <property type="match status" value="1"/>
</dbReference>
<dbReference type="EMBL" id="ASPP01021208">
    <property type="protein sequence ID" value="ETO12686.1"/>
    <property type="molecule type" value="Genomic_DNA"/>
</dbReference>
<evidence type="ECO:0000259" key="6">
    <source>
        <dbReference type="SMART" id="SM00233"/>
    </source>
</evidence>
<dbReference type="InterPro" id="IPR042178">
    <property type="entry name" value="Serpin_sf_1"/>
</dbReference>
<feature type="compositionally biased region" description="Acidic residues" evidence="3">
    <location>
        <begin position="452"/>
        <end position="461"/>
    </location>
</feature>
<dbReference type="Pfam" id="PF00079">
    <property type="entry name" value="Serpin"/>
    <property type="match status" value="1"/>
</dbReference>
<feature type="domain" description="PH" evidence="6">
    <location>
        <begin position="7"/>
        <end position="123"/>
    </location>
</feature>
<dbReference type="SMART" id="SM00093">
    <property type="entry name" value="SERPIN"/>
    <property type="match status" value="1"/>
</dbReference>
<keyword evidence="4" id="KW-1133">Transmembrane helix</keyword>
<dbReference type="InterPro" id="IPR000215">
    <property type="entry name" value="Serpin_fam"/>
</dbReference>
<evidence type="ECO:0008006" key="9">
    <source>
        <dbReference type="Google" id="ProtNLM"/>
    </source>
</evidence>
<proteinExistence type="inferred from homology"/>
<accession>X6MG80</accession>
<keyword evidence="4" id="KW-0812">Transmembrane</keyword>
<protein>
    <recommendedName>
        <fullName evidence="9">PH domain-containing protein</fullName>
    </recommendedName>
</protein>
<dbReference type="InterPro" id="IPR011993">
    <property type="entry name" value="PH-like_dom_sf"/>
</dbReference>
<comment type="caution">
    <text evidence="7">The sequence shown here is derived from an EMBL/GenBank/DDBJ whole genome shotgun (WGS) entry which is preliminary data.</text>
</comment>
<feature type="domain" description="Serpin" evidence="5">
    <location>
        <begin position="212"/>
        <end position="824"/>
    </location>
</feature>
<keyword evidence="8" id="KW-1185">Reference proteome</keyword>
<gene>
    <name evidence="7" type="ORF">RFI_24689</name>
</gene>
<dbReference type="Proteomes" id="UP000023152">
    <property type="component" value="Unassembled WGS sequence"/>
</dbReference>
<evidence type="ECO:0000256" key="1">
    <source>
        <dbReference type="ARBA" id="ARBA00009500"/>
    </source>
</evidence>
<organism evidence="7 8">
    <name type="scientific">Reticulomyxa filosa</name>
    <dbReference type="NCBI Taxonomy" id="46433"/>
    <lineage>
        <taxon>Eukaryota</taxon>
        <taxon>Sar</taxon>
        <taxon>Rhizaria</taxon>
        <taxon>Retaria</taxon>
        <taxon>Foraminifera</taxon>
        <taxon>Monothalamids</taxon>
        <taxon>Reticulomyxidae</taxon>
        <taxon>Reticulomyxa</taxon>
    </lineage>
</organism>
<feature type="transmembrane region" description="Helical" evidence="4">
    <location>
        <begin position="869"/>
        <end position="890"/>
    </location>
</feature>
<dbReference type="Gene3D" id="2.30.29.30">
    <property type="entry name" value="Pleckstrin-homology domain (PH domain)/Phosphotyrosine-binding domain (PTB)"/>
    <property type="match status" value="1"/>
</dbReference>
<dbReference type="GO" id="GO:0005615">
    <property type="term" value="C:extracellular space"/>
    <property type="evidence" value="ECO:0007669"/>
    <property type="project" value="InterPro"/>
</dbReference>
<feature type="region of interest" description="Disordered" evidence="3">
    <location>
        <begin position="452"/>
        <end position="489"/>
    </location>
</feature>
<dbReference type="SUPFAM" id="SSF50729">
    <property type="entry name" value="PH domain-like"/>
    <property type="match status" value="1"/>
</dbReference>